<dbReference type="PROSITE" id="PS50931">
    <property type="entry name" value="HTH_LYSR"/>
    <property type="match status" value="1"/>
</dbReference>
<proteinExistence type="inferred from homology"/>
<dbReference type="Proteomes" id="UP001595947">
    <property type="component" value="Unassembled WGS sequence"/>
</dbReference>
<evidence type="ECO:0000313" key="8">
    <source>
        <dbReference type="Proteomes" id="UP001595947"/>
    </source>
</evidence>
<sequence length="341" mass="35596">MTLKQLVYFLAVADTGRFVQAAGDVRVAQPTLSRQIQALEDDLGETLFTRGRDHVTLTSAGETLLPLARRIVADVETARLEIAELAGLRRGRLRVGATPSLCVSVVADVLAVFHAAYPGISLQIAEGGSQDLVADIEDGQLDLAMVIHQPERPGGPTPGGAARGRAGSPGPGTPPAPGSTLRLTPVLREELVAVSATAGSANLDEALGDHAGIVELARHPLVINRPGYELREVVLSACAAAGVTPRIAVEGGEMDAVLRMVERGLGIAIVPSLVLAGRTGLRTTRLDGSGWTHRTIALAHRTDVAPTRAAEAFRETLLAVLARTSRTGGLPPGVRFIHPTG</sequence>
<dbReference type="RefSeq" id="WP_378036931.1">
    <property type="nucleotide sequence ID" value="NZ_JBHSIV010000015.1"/>
</dbReference>
<keyword evidence="3" id="KW-0238">DNA-binding</keyword>
<dbReference type="InterPro" id="IPR000847">
    <property type="entry name" value="LysR_HTH_N"/>
</dbReference>
<dbReference type="Pfam" id="PF00126">
    <property type="entry name" value="HTH_1"/>
    <property type="match status" value="1"/>
</dbReference>
<gene>
    <name evidence="7" type="ORF">ACFPBZ_15275</name>
</gene>
<dbReference type="CDD" id="cd05466">
    <property type="entry name" value="PBP2_LTTR_substrate"/>
    <property type="match status" value="1"/>
</dbReference>
<organism evidence="7 8">
    <name type="scientific">Actinomycetospora atypica</name>
    <dbReference type="NCBI Taxonomy" id="1290095"/>
    <lineage>
        <taxon>Bacteria</taxon>
        <taxon>Bacillati</taxon>
        <taxon>Actinomycetota</taxon>
        <taxon>Actinomycetes</taxon>
        <taxon>Pseudonocardiales</taxon>
        <taxon>Pseudonocardiaceae</taxon>
        <taxon>Actinomycetospora</taxon>
    </lineage>
</organism>
<feature type="region of interest" description="Disordered" evidence="5">
    <location>
        <begin position="149"/>
        <end position="181"/>
    </location>
</feature>
<protein>
    <submittedName>
        <fullName evidence="7">LysR family transcriptional regulator</fullName>
    </submittedName>
</protein>
<evidence type="ECO:0000313" key="7">
    <source>
        <dbReference type="EMBL" id="MFC5063582.1"/>
    </source>
</evidence>
<dbReference type="PRINTS" id="PR00039">
    <property type="entry name" value="HTHLYSR"/>
</dbReference>
<comment type="similarity">
    <text evidence="1">Belongs to the LysR transcriptional regulatory family.</text>
</comment>
<comment type="caution">
    <text evidence="7">The sequence shown here is derived from an EMBL/GenBank/DDBJ whole genome shotgun (WGS) entry which is preliminary data.</text>
</comment>
<accession>A0ABV9YPJ8</accession>
<name>A0ABV9YPJ8_9PSEU</name>
<evidence type="ECO:0000259" key="6">
    <source>
        <dbReference type="PROSITE" id="PS50931"/>
    </source>
</evidence>
<evidence type="ECO:0000256" key="5">
    <source>
        <dbReference type="SAM" id="MobiDB-lite"/>
    </source>
</evidence>
<evidence type="ECO:0000256" key="4">
    <source>
        <dbReference type="ARBA" id="ARBA00023163"/>
    </source>
</evidence>
<evidence type="ECO:0000256" key="3">
    <source>
        <dbReference type="ARBA" id="ARBA00023125"/>
    </source>
</evidence>
<feature type="domain" description="HTH lysR-type" evidence="6">
    <location>
        <begin position="1"/>
        <end position="58"/>
    </location>
</feature>
<dbReference type="Pfam" id="PF03466">
    <property type="entry name" value="LysR_substrate"/>
    <property type="match status" value="2"/>
</dbReference>
<dbReference type="InterPro" id="IPR036388">
    <property type="entry name" value="WH-like_DNA-bd_sf"/>
</dbReference>
<dbReference type="SUPFAM" id="SSF46785">
    <property type="entry name" value="Winged helix' DNA-binding domain"/>
    <property type="match status" value="1"/>
</dbReference>
<feature type="compositionally biased region" description="Gly residues" evidence="5">
    <location>
        <begin position="157"/>
        <end position="170"/>
    </location>
</feature>
<keyword evidence="8" id="KW-1185">Reference proteome</keyword>
<dbReference type="SUPFAM" id="SSF53850">
    <property type="entry name" value="Periplasmic binding protein-like II"/>
    <property type="match status" value="1"/>
</dbReference>
<dbReference type="InterPro" id="IPR036390">
    <property type="entry name" value="WH_DNA-bd_sf"/>
</dbReference>
<reference evidence="8" key="1">
    <citation type="journal article" date="2019" name="Int. J. Syst. Evol. Microbiol.">
        <title>The Global Catalogue of Microorganisms (GCM) 10K type strain sequencing project: providing services to taxonomists for standard genome sequencing and annotation.</title>
        <authorList>
            <consortium name="The Broad Institute Genomics Platform"/>
            <consortium name="The Broad Institute Genome Sequencing Center for Infectious Disease"/>
            <person name="Wu L."/>
            <person name="Ma J."/>
        </authorList>
    </citation>
    <scope>NUCLEOTIDE SEQUENCE [LARGE SCALE GENOMIC DNA]</scope>
    <source>
        <strain evidence="8">CGMCC 4.7093</strain>
    </source>
</reference>
<dbReference type="Gene3D" id="1.10.10.10">
    <property type="entry name" value="Winged helix-like DNA-binding domain superfamily/Winged helix DNA-binding domain"/>
    <property type="match status" value="1"/>
</dbReference>
<evidence type="ECO:0000256" key="1">
    <source>
        <dbReference type="ARBA" id="ARBA00009437"/>
    </source>
</evidence>
<evidence type="ECO:0000256" key="2">
    <source>
        <dbReference type="ARBA" id="ARBA00023015"/>
    </source>
</evidence>
<dbReference type="Gene3D" id="3.40.190.290">
    <property type="match status" value="1"/>
</dbReference>
<keyword evidence="2" id="KW-0805">Transcription regulation</keyword>
<keyword evidence="4" id="KW-0804">Transcription</keyword>
<dbReference type="InterPro" id="IPR050950">
    <property type="entry name" value="HTH-type_LysR_regulators"/>
</dbReference>
<dbReference type="InterPro" id="IPR005119">
    <property type="entry name" value="LysR_subst-bd"/>
</dbReference>
<dbReference type="EMBL" id="JBHSIV010000015">
    <property type="protein sequence ID" value="MFC5063582.1"/>
    <property type="molecule type" value="Genomic_DNA"/>
</dbReference>
<dbReference type="PANTHER" id="PTHR30419">
    <property type="entry name" value="HTH-TYPE TRANSCRIPTIONAL REGULATOR YBHD"/>
    <property type="match status" value="1"/>
</dbReference>